<proteinExistence type="inferred from homology"/>
<name>A0A2M6XUI9_9BACT</name>
<dbReference type="GO" id="GO:0003723">
    <property type="term" value="F:RNA binding"/>
    <property type="evidence" value="ECO:0007669"/>
    <property type="project" value="TreeGrafter"/>
</dbReference>
<feature type="binding site" evidence="9">
    <location>
        <begin position="217"/>
        <end position="219"/>
    </location>
    <ligand>
        <name>ATP</name>
        <dbReference type="ChEBI" id="CHEBI:30616"/>
    </ligand>
</feature>
<keyword evidence="5 9" id="KW-0547">Nucleotide-binding</keyword>
<comment type="subunit">
    <text evidence="9">Homodimer.</text>
</comment>
<reference evidence="12" key="1">
    <citation type="submission" date="2017-09" db="EMBL/GenBank/DDBJ databases">
        <title>Depth-based differentiation of microbial function through sediment-hosted aquifers and enrichment of novel symbionts in the deep terrestrial subsurface.</title>
        <authorList>
            <person name="Probst A.J."/>
            <person name="Ladd B."/>
            <person name="Jarett J.K."/>
            <person name="Geller-Mcgrath D.E."/>
            <person name="Sieber C.M.K."/>
            <person name="Emerson J.B."/>
            <person name="Anantharaman K."/>
            <person name="Thomas B.C."/>
            <person name="Malmstrom R."/>
            <person name="Stieglmeier M."/>
            <person name="Klingl A."/>
            <person name="Woyke T."/>
            <person name="Ryan C.M."/>
            <person name="Banfield J.F."/>
        </authorList>
    </citation>
    <scope>NUCLEOTIDE SEQUENCE [LARGE SCALE GENOMIC DNA]</scope>
</reference>
<evidence type="ECO:0000256" key="1">
    <source>
        <dbReference type="ARBA" id="ARBA00004496"/>
    </source>
</evidence>
<feature type="binding site" evidence="9">
    <location>
        <position position="166"/>
    </location>
    <ligand>
        <name>L-aspartate</name>
        <dbReference type="ChEBI" id="CHEBI:29991"/>
    </ligand>
</feature>
<dbReference type="PANTHER" id="PTHR43450:SF1">
    <property type="entry name" value="ASPARTATE--TRNA LIGASE, CYTOPLASMIC"/>
    <property type="match status" value="1"/>
</dbReference>
<dbReference type="Pfam" id="PF00152">
    <property type="entry name" value="tRNA-synt_2"/>
    <property type="match status" value="1"/>
</dbReference>
<dbReference type="HAMAP" id="MF_02075">
    <property type="entry name" value="Asp_tRNA_synth_type2"/>
    <property type="match status" value="1"/>
</dbReference>
<keyword evidence="6 9" id="KW-0067">ATP-binding</keyword>
<dbReference type="NCBIfam" id="NF003483">
    <property type="entry name" value="PRK05159.1"/>
    <property type="match status" value="1"/>
</dbReference>
<feature type="binding site" evidence="9">
    <location>
        <position position="364"/>
    </location>
    <ligand>
        <name>L-aspartate</name>
        <dbReference type="ChEBI" id="CHEBI:29991"/>
    </ligand>
</feature>
<dbReference type="SUPFAM" id="SSF50249">
    <property type="entry name" value="Nucleic acid-binding proteins"/>
    <property type="match status" value="1"/>
</dbReference>
<comment type="caution">
    <text evidence="11">The sequence shown here is derived from an EMBL/GenBank/DDBJ whole genome shotgun (WGS) entry which is preliminary data.</text>
</comment>
<keyword evidence="7 9" id="KW-0648">Protein biosynthesis</keyword>
<dbReference type="PROSITE" id="PS50862">
    <property type="entry name" value="AA_TRNA_LIGASE_II"/>
    <property type="match status" value="1"/>
</dbReference>
<dbReference type="GO" id="GO:0005524">
    <property type="term" value="F:ATP binding"/>
    <property type="evidence" value="ECO:0007669"/>
    <property type="project" value="UniProtKB-UniRule"/>
</dbReference>
<keyword evidence="8 9" id="KW-0030">Aminoacyl-tRNA synthetase</keyword>
<evidence type="ECO:0000256" key="4">
    <source>
        <dbReference type="ARBA" id="ARBA00022598"/>
    </source>
</evidence>
<organism evidence="11 12">
    <name type="scientific">bacterium (Candidatus Gribaldobacteria) CG08_land_8_20_14_0_20_39_15</name>
    <dbReference type="NCBI Taxonomy" id="2014273"/>
    <lineage>
        <taxon>Bacteria</taxon>
        <taxon>Candidatus Gribaldobacteria</taxon>
    </lineage>
</organism>
<evidence type="ECO:0000256" key="8">
    <source>
        <dbReference type="ARBA" id="ARBA00023146"/>
    </source>
</evidence>
<evidence type="ECO:0000256" key="2">
    <source>
        <dbReference type="ARBA" id="ARBA00005312"/>
    </source>
</evidence>
<evidence type="ECO:0000259" key="10">
    <source>
        <dbReference type="PROSITE" id="PS50862"/>
    </source>
</evidence>
<dbReference type="GO" id="GO:0005829">
    <property type="term" value="C:cytosol"/>
    <property type="evidence" value="ECO:0007669"/>
    <property type="project" value="TreeGrafter"/>
</dbReference>
<feature type="domain" description="Aminoacyl-transfer RNA synthetases class-II family profile" evidence="10">
    <location>
        <begin position="134"/>
        <end position="426"/>
    </location>
</feature>
<dbReference type="EMBL" id="PEXQ01000047">
    <property type="protein sequence ID" value="PIU15247.1"/>
    <property type="molecule type" value="Genomic_DNA"/>
</dbReference>
<accession>A0A2M6XUI9</accession>
<feature type="binding site" evidence="9">
    <location>
        <begin position="405"/>
        <end position="408"/>
    </location>
    <ligand>
        <name>ATP</name>
        <dbReference type="ChEBI" id="CHEBI:30616"/>
    </ligand>
</feature>
<dbReference type="GO" id="GO:0004815">
    <property type="term" value="F:aspartate-tRNA ligase activity"/>
    <property type="evidence" value="ECO:0007669"/>
    <property type="project" value="UniProtKB-UniRule"/>
</dbReference>
<feature type="binding site" evidence="9">
    <location>
        <position position="360"/>
    </location>
    <ligand>
        <name>L-aspartate</name>
        <dbReference type="ChEBI" id="CHEBI:29991"/>
    </ligand>
</feature>
<evidence type="ECO:0000256" key="5">
    <source>
        <dbReference type="ARBA" id="ARBA00022741"/>
    </source>
</evidence>
<evidence type="ECO:0000313" key="12">
    <source>
        <dbReference type="Proteomes" id="UP000229784"/>
    </source>
</evidence>
<dbReference type="Gene3D" id="2.40.50.140">
    <property type="entry name" value="Nucleic acid-binding proteins"/>
    <property type="match status" value="1"/>
</dbReference>
<comment type="function">
    <text evidence="9">Catalyzes the attachment of L-aspartate to tRNA(Asp) in a two-step reaction: L-aspartate is first activated by ATP to form Asp-AMP and then transferred to the acceptor end of tRNA(Asp).</text>
</comment>
<evidence type="ECO:0000313" key="11">
    <source>
        <dbReference type="EMBL" id="PIU15247.1"/>
    </source>
</evidence>
<dbReference type="PRINTS" id="PR01042">
    <property type="entry name" value="TRNASYNTHASP"/>
</dbReference>
<dbReference type="InterPro" id="IPR004523">
    <property type="entry name" value="Asp-tRNA_synthase_2"/>
</dbReference>
<dbReference type="InterPro" id="IPR012340">
    <property type="entry name" value="NA-bd_OB-fold"/>
</dbReference>
<dbReference type="CDD" id="cd04317">
    <property type="entry name" value="EcAspRS_like_N"/>
    <property type="match status" value="1"/>
</dbReference>
<dbReference type="InterPro" id="IPR047089">
    <property type="entry name" value="Asp-tRNA-ligase_1_N"/>
</dbReference>
<keyword evidence="4 9" id="KW-0436">Ligase</keyword>
<dbReference type="AlphaFoldDB" id="A0A2M6XUI9"/>
<sequence>MQRTLIKKTPFLVDQSVLLKGWVNTIRAHGGIVFIDIRDRSGLVQIVATTDLVKNIKEEYVLEIEGLVKKRPDKMINPNLDTGTVEVEAKTIKILSTAEPLPFDIKEGMNLSLPVLLDYRSLALRNEKNRAIFKIEETVIDSFRTTLKGLDFTEIQVPTIVPTATEGGAEVFKIDYYNRTAYLGQSPQLYKQMLVGVFERVYTLAHAYRAEPSITTRHLSEYIGLDAEMGFIDSWKDLMDTCETIIKNMFVAVAEKCKKEMAITSAVMPQLGDKIPRLKMREAQKIILERTERDHTKEPDLDPEDEKEICQWAKETHNSELLFITHYPTKKRPFYTFPDPEDPDYTLSFDILCRGLEITTGGQRINDYQQLLTNVKKWGNKPENFALYLQAFQYGMPPEGGFCLGAERLVKQILGLENLREANLFPRDMVRIDQRFSIKDNE</sequence>
<dbReference type="PANTHER" id="PTHR43450">
    <property type="entry name" value="ASPARTYL-TRNA SYNTHETASE"/>
    <property type="match status" value="1"/>
</dbReference>
<keyword evidence="3 9" id="KW-0963">Cytoplasm</keyword>
<dbReference type="InterPro" id="IPR004365">
    <property type="entry name" value="NA-bd_OB_tRNA"/>
</dbReference>
<dbReference type="InterPro" id="IPR045864">
    <property type="entry name" value="aa-tRNA-synth_II/BPL/LPL"/>
</dbReference>
<dbReference type="GO" id="GO:0006422">
    <property type="term" value="P:aspartyl-tRNA aminoacylation"/>
    <property type="evidence" value="ECO:0007669"/>
    <property type="project" value="UniProtKB-UniRule"/>
</dbReference>
<dbReference type="InterPro" id="IPR006195">
    <property type="entry name" value="aa-tRNA-synth_II"/>
</dbReference>
<dbReference type="SUPFAM" id="SSF55681">
    <property type="entry name" value="Class II aaRS and biotin synthetases"/>
    <property type="match status" value="1"/>
</dbReference>
<feature type="binding site" evidence="9">
    <location>
        <position position="209"/>
    </location>
    <ligand>
        <name>L-aspartate</name>
        <dbReference type="ChEBI" id="CHEBI:29991"/>
    </ligand>
</feature>
<feature type="region of interest" description="Aspartate" evidence="9">
    <location>
        <begin position="188"/>
        <end position="191"/>
    </location>
</feature>
<evidence type="ECO:0000256" key="7">
    <source>
        <dbReference type="ARBA" id="ARBA00022917"/>
    </source>
</evidence>
<evidence type="ECO:0000256" key="3">
    <source>
        <dbReference type="ARBA" id="ARBA00022490"/>
    </source>
</evidence>
<comment type="subcellular location">
    <subcellularLocation>
        <location evidence="1 9">Cytoplasm</location>
    </subcellularLocation>
</comment>
<evidence type="ECO:0000256" key="6">
    <source>
        <dbReference type="ARBA" id="ARBA00022840"/>
    </source>
</evidence>
<comment type="caution">
    <text evidence="9">Lacks conserved residue(s) required for the propagation of feature annotation.</text>
</comment>
<protein>
    <recommendedName>
        <fullName evidence="9">Aspartate--tRNA ligase</fullName>
        <ecNumber evidence="9">6.1.1.12</ecNumber>
    </recommendedName>
    <alternativeName>
        <fullName evidence="9">Aspartyl-tRNA synthetase</fullName>
        <shortName evidence="9">AspRS</shortName>
    </alternativeName>
</protein>
<feature type="binding site" evidence="9">
    <location>
        <position position="357"/>
    </location>
    <ligand>
        <name>ATP</name>
        <dbReference type="ChEBI" id="CHEBI:30616"/>
    </ligand>
</feature>
<dbReference type="NCBIfam" id="TIGR00458">
    <property type="entry name" value="aspS_nondisc"/>
    <property type="match status" value="1"/>
</dbReference>
<comment type="catalytic activity">
    <reaction evidence="9">
        <text>tRNA(Asp) + L-aspartate + ATP = L-aspartyl-tRNA(Asp) + AMP + diphosphate</text>
        <dbReference type="Rhea" id="RHEA:19649"/>
        <dbReference type="Rhea" id="RHEA-COMP:9660"/>
        <dbReference type="Rhea" id="RHEA-COMP:9678"/>
        <dbReference type="ChEBI" id="CHEBI:29991"/>
        <dbReference type="ChEBI" id="CHEBI:30616"/>
        <dbReference type="ChEBI" id="CHEBI:33019"/>
        <dbReference type="ChEBI" id="CHEBI:78442"/>
        <dbReference type="ChEBI" id="CHEBI:78516"/>
        <dbReference type="ChEBI" id="CHEBI:456215"/>
        <dbReference type="EC" id="6.1.1.12"/>
    </reaction>
</comment>
<dbReference type="EC" id="6.1.1.12" evidence="9"/>
<dbReference type="GO" id="GO:0017101">
    <property type="term" value="C:aminoacyl-tRNA synthetase multienzyme complex"/>
    <property type="evidence" value="ECO:0007669"/>
    <property type="project" value="TreeGrafter"/>
</dbReference>
<dbReference type="Gene3D" id="3.30.930.10">
    <property type="entry name" value="Bira Bifunctional Protein, Domain 2"/>
    <property type="match status" value="1"/>
</dbReference>
<gene>
    <name evidence="9" type="primary">aspS</name>
    <name evidence="11" type="ORF">COT20_01885</name>
</gene>
<comment type="similarity">
    <text evidence="2 9">Belongs to the class-II aminoacyl-tRNA synthetase family. Type 2 subfamily.</text>
</comment>
<dbReference type="InterPro" id="IPR002312">
    <property type="entry name" value="Asp/Asn-tRNA-synth_IIb"/>
</dbReference>
<dbReference type="InterPro" id="IPR004364">
    <property type="entry name" value="Aa-tRNA-synt_II"/>
</dbReference>
<evidence type="ECO:0000256" key="9">
    <source>
        <dbReference type="HAMAP-Rule" id="MF_02075"/>
    </source>
</evidence>
<dbReference type="Pfam" id="PF01336">
    <property type="entry name" value="tRNA_anti-codon"/>
    <property type="match status" value="1"/>
</dbReference>
<feature type="binding site" evidence="9">
    <location>
        <begin position="209"/>
        <end position="211"/>
    </location>
    <ligand>
        <name>ATP</name>
        <dbReference type="ChEBI" id="CHEBI:30616"/>
    </ligand>
</feature>
<dbReference type="Proteomes" id="UP000229784">
    <property type="component" value="Unassembled WGS sequence"/>
</dbReference>